<reference evidence="1" key="1">
    <citation type="journal article" date="2017" name="Nature">
        <title>The sunflower genome provides insights into oil metabolism, flowering and Asterid evolution.</title>
        <authorList>
            <person name="Badouin H."/>
            <person name="Gouzy J."/>
            <person name="Grassa C.J."/>
            <person name="Murat F."/>
            <person name="Staton S.E."/>
            <person name="Cottret L."/>
            <person name="Lelandais-Briere C."/>
            <person name="Owens G.L."/>
            <person name="Carrere S."/>
            <person name="Mayjonade B."/>
            <person name="Legrand L."/>
            <person name="Gill N."/>
            <person name="Kane N.C."/>
            <person name="Bowers J.E."/>
            <person name="Hubner S."/>
            <person name="Bellec A."/>
            <person name="Berard A."/>
            <person name="Berges H."/>
            <person name="Blanchet N."/>
            <person name="Boniface M.C."/>
            <person name="Brunel D."/>
            <person name="Catrice O."/>
            <person name="Chaidir N."/>
            <person name="Claudel C."/>
            <person name="Donnadieu C."/>
            <person name="Faraut T."/>
            <person name="Fievet G."/>
            <person name="Helmstetter N."/>
            <person name="King M."/>
            <person name="Knapp S.J."/>
            <person name="Lai Z."/>
            <person name="Le Paslier M.C."/>
            <person name="Lippi Y."/>
            <person name="Lorenzon L."/>
            <person name="Mandel J.R."/>
            <person name="Marage G."/>
            <person name="Marchand G."/>
            <person name="Marquand E."/>
            <person name="Bret-Mestries E."/>
            <person name="Morien E."/>
            <person name="Nambeesan S."/>
            <person name="Nguyen T."/>
            <person name="Pegot-Espagnet P."/>
            <person name="Pouilly N."/>
            <person name="Raftis F."/>
            <person name="Sallet E."/>
            <person name="Schiex T."/>
            <person name="Thomas J."/>
            <person name="Vandecasteele C."/>
            <person name="Vares D."/>
            <person name="Vear F."/>
            <person name="Vautrin S."/>
            <person name="Crespi M."/>
            <person name="Mangin B."/>
            <person name="Burke J.M."/>
            <person name="Salse J."/>
            <person name="Munos S."/>
            <person name="Vincourt P."/>
            <person name="Rieseberg L.H."/>
            <person name="Langlade N.B."/>
        </authorList>
    </citation>
    <scope>NUCLEOTIDE SEQUENCE</scope>
    <source>
        <tissue evidence="1">Leaves</tissue>
    </source>
</reference>
<keyword evidence="2" id="KW-1185">Reference proteome</keyword>
<dbReference type="Proteomes" id="UP000215914">
    <property type="component" value="Unassembled WGS sequence"/>
</dbReference>
<sequence>MTTHLSIRCCHRVFSTPRNIMKPNGNKRTIKLSPVKTLEVNLGTLVSMRSRFKRFHRIDTRTDFLSYIFKSRCGYKTYTAVIFAQLQNSFKSLKFYSGASHPSVLLRFDVYI</sequence>
<accession>A0A9K3GZ91</accession>
<name>A0A9K3GZ91_HELAN</name>
<dbReference type="Gramene" id="mRNA:HanXRQr2_Chr16g0755901">
    <property type="protein sequence ID" value="mRNA:HanXRQr2_Chr16g0755901"/>
    <property type="gene ID" value="HanXRQr2_Chr16g0755901"/>
</dbReference>
<organism evidence="1 2">
    <name type="scientific">Helianthus annuus</name>
    <name type="common">Common sunflower</name>
    <dbReference type="NCBI Taxonomy" id="4232"/>
    <lineage>
        <taxon>Eukaryota</taxon>
        <taxon>Viridiplantae</taxon>
        <taxon>Streptophyta</taxon>
        <taxon>Embryophyta</taxon>
        <taxon>Tracheophyta</taxon>
        <taxon>Spermatophyta</taxon>
        <taxon>Magnoliopsida</taxon>
        <taxon>eudicotyledons</taxon>
        <taxon>Gunneridae</taxon>
        <taxon>Pentapetalae</taxon>
        <taxon>asterids</taxon>
        <taxon>campanulids</taxon>
        <taxon>Asterales</taxon>
        <taxon>Asteraceae</taxon>
        <taxon>Asteroideae</taxon>
        <taxon>Heliantheae alliance</taxon>
        <taxon>Heliantheae</taxon>
        <taxon>Helianthus</taxon>
    </lineage>
</organism>
<evidence type="ECO:0000313" key="2">
    <source>
        <dbReference type="Proteomes" id="UP000215914"/>
    </source>
</evidence>
<protein>
    <submittedName>
        <fullName evidence="1">Uncharacterized protein</fullName>
    </submittedName>
</protein>
<evidence type="ECO:0000313" key="1">
    <source>
        <dbReference type="EMBL" id="KAF5760648.1"/>
    </source>
</evidence>
<dbReference type="EMBL" id="MNCJ02000331">
    <property type="protein sequence ID" value="KAF5760648.1"/>
    <property type="molecule type" value="Genomic_DNA"/>
</dbReference>
<dbReference type="AlphaFoldDB" id="A0A9K3GZ91"/>
<reference evidence="1" key="2">
    <citation type="submission" date="2020-06" db="EMBL/GenBank/DDBJ databases">
        <title>Helianthus annuus Genome sequencing and assembly Release 2.</title>
        <authorList>
            <person name="Gouzy J."/>
            <person name="Langlade N."/>
            <person name="Munos S."/>
        </authorList>
    </citation>
    <scope>NUCLEOTIDE SEQUENCE</scope>
    <source>
        <tissue evidence="1">Leaves</tissue>
    </source>
</reference>
<gene>
    <name evidence="1" type="ORF">HanXRQr2_Chr16g0755901</name>
</gene>
<comment type="caution">
    <text evidence="1">The sequence shown here is derived from an EMBL/GenBank/DDBJ whole genome shotgun (WGS) entry which is preliminary data.</text>
</comment>
<proteinExistence type="predicted"/>